<comment type="caution">
    <text evidence="4">The sequence shown here is derived from an EMBL/GenBank/DDBJ whole genome shotgun (WGS) entry which is preliminary data.</text>
</comment>
<dbReference type="PANTHER" id="PTHR24257:SF22">
    <property type="entry name" value="CHYMOTRYPSIN-LIKE ELASTASE FAMILY MEMBER 3B"/>
    <property type="match status" value="1"/>
</dbReference>
<dbReference type="Gene3D" id="2.40.10.10">
    <property type="entry name" value="Trypsin-like serine proteases"/>
    <property type="match status" value="3"/>
</dbReference>
<gene>
    <name evidence="4" type="ORF">F7725_011389</name>
</gene>
<dbReference type="PROSITE" id="PS51257">
    <property type="entry name" value="PROKAR_LIPOPROTEIN"/>
    <property type="match status" value="1"/>
</dbReference>
<evidence type="ECO:0000313" key="5">
    <source>
        <dbReference type="Proteomes" id="UP000518266"/>
    </source>
</evidence>
<keyword evidence="1" id="KW-1015">Disulfide bond</keyword>
<keyword evidence="5" id="KW-1185">Reference proteome</keyword>
<reference evidence="4 5" key="1">
    <citation type="submission" date="2020-03" db="EMBL/GenBank/DDBJ databases">
        <title>Dissostichus mawsoni Genome sequencing and assembly.</title>
        <authorList>
            <person name="Park H."/>
        </authorList>
    </citation>
    <scope>NUCLEOTIDE SEQUENCE [LARGE SCALE GENOMIC DNA]</scope>
    <source>
        <strain evidence="4">DM0001</strain>
        <tissue evidence="4">Muscle</tissue>
    </source>
</reference>
<dbReference type="SUPFAM" id="SSF50494">
    <property type="entry name" value="Trypsin-like serine proteases"/>
    <property type="match status" value="1"/>
</dbReference>
<dbReference type="PANTHER" id="PTHR24257">
    <property type="entry name" value="CHYMOTRYPSIN-LIKE ELASTASE FAMILY MEMBER"/>
    <property type="match status" value="1"/>
</dbReference>
<evidence type="ECO:0000259" key="3">
    <source>
        <dbReference type="PROSITE" id="PS50240"/>
    </source>
</evidence>
<dbReference type="PROSITE" id="PS50240">
    <property type="entry name" value="TRYPSIN_DOM"/>
    <property type="match status" value="1"/>
</dbReference>
<dbReference type="InterPro" id="IPR009003">
    <property type="entry name" value="Peptidase_S1_PA"/>
</dbReference>
<evidence type="ECO:0000256" key="1">
    <source>
        <dbReference type="ARBA" id="ARBA00023157"/>
    </source>
</evidence>
<dbReference type="PRINTS" id="PR00722">
    <property type="entry name" value="CHYMOTRYPSIN"/>
</dbReference>
<feature type="signal peptide" evidence="2">
    <location>
        <begin position="1"/>
        <end position="16"/>
    </location>
</feature>
<dbReference type="InterPro" id="IPR018114">
    <property type="entry name" value="TRYPSIN_HIS"/>
</dbReference>
<feature type="domain" description="Peptidase S1" evidence="3">
    <location>
        <begin position="29"/>
        <end position="216"/>
    </location>
</feature>
<dbReference type="EMBL" id="JAAKFY010000004">
    <property type="protein sequence ID" value="KAF3858188.1"/>
    <property type="molecule type" value="Genomic_DNA"/>
</dbReference>
<dbReference type="Pfam" id="PF00089">
    <property type="entry name" value="Trypsin"/>
    <property type="match status" value="1"/>
</dbReference>
<dbReference type="GO" id="GO:0005615">
    <property type="term" value="C:extracellular space"/>
    <property type="evidence" value="ECO:0007669"/>
    <property type="project" value="TreeGrafter"/>
</dbReference>
<dbReference type="GO" id="GO:0006508">
    <property type="term" value="P:proteolysis"/>
    <property type="evidence" value="ECO:0007669"/>
    <property type="project" value="InterPro"/>
</dbReference>
<proteinExistence type="predicted"/>
<dbReference type="FunFam" id="2.40.10.10:FF:000004">
    <property type="entry name" value="Tryptase gamma 1"/>
    <property type="match status" value="1"/>
</dbReference>
<dbReference type="InterPro" id="IPR043504">
    <property type="entry name" value="Peptidase_S1_PA_chymotrypsin"/>
</dbReference>
<dbReference type="OrthoDB" id="10061449at2759"/>
<dbReference type="InterPro" id="IPR001254">
    <property type="entry name" value="Trypsin_dom"/>
</dbReference>
<feature type="chain" id="PRO_5029605607" description="Peptidase S1 domain-containing protein" evidence="2">
    <location>
        <begin position="17"/>
        <end position="216"/>
    </location>
</feature>
<dbReference type="InterPro" id="IPR050850">
    <property type="entry name" value="Peptidase_S1_Elastase_sf"/>
</dbReference>
<name>A0A7J5ZCV9_DISMA</name>
<organism evidence="4 5">
    <name type="scientific">Dissostichus mawsoni</name>
    <name type="common">Antarctic cod</name>
    <dbReference type="NCBI Taxonomy" id="36200"/>
    <lineage>
        <taxon>Eukaryota</taxon>
        <taxon>Metazoa</taxon>
        <taxon>Chordata</taxon>
        <taxon>Craniata</taxon>
        <taxon>Vertebrata</taxon>
        <taxon>Euteleostomi</taxon>
        <taxon>Actinopterygii</taxon>
        <taxon>Neopterygii</taxon>
        <taxon>Teleostei</taxon>
        <taxon>Neoteleostei</taxon>
        <taxon>Acanthomorphata</taxon>
        <taxon>Eupercaria</taxon>
        <taxon>Perciformes</taxon>
        <taxon>Notothenioidei</taxon>
        <taxon>Nototheniidae</taxon>
        <taxon>Dissostichus</taxon>
    </lineage>
</organism>
<dbReference type="AlphaFoldDB" id="A0A7J5ZCV9"/>
<dbReference type="Proteomes" id="UP000518266">
    <property type="component" value="Unassembled WGS sequence"/>
</dbReference>
<dbReference type="InterPro" id="IPR001314">
    <property type="entry name" value="Peptidase_S1A"/>
</dbReference>
<sequence>MERALVLLLVVTTVSGCGVPSYQPDTSRVVNGQEARPYSWPWQVSLESFFPTCGATLIAPNWVLTAAHCITFHTYRVVLAEHDMKTEEGPEQSIMVAKMFIHPKWNKNCVSCGNDIALLKLEKSAVINDKVQPACLPQHGATLAHNQPCYRVVLLLLHYTGPTSCLWIMKICSQSDWWGSSAKTTMGDSGGPLNCKGRDGKWYVQGVTTFCGWTGL</sequence>
<keyword evidence="2" id="KW-0732">Signal</keyword>
<protein>
    <recommendedName>
        <fullName evidence="3">Peptidase S1 domain-containing protein</fullName>
    </recommendedName>
</protein>
<evidence type="ECO:0000256" key="2">
    <source>
        <dbReference type="SAM" id="SignalP"/>
    </source>
</evidence>
<dbReference type="GO" id="GO:0004252">
    <property type="term" value="F:serine-type endopeptidase activity"/>
    <property type="evidence" value="ECO:0007669"/>
    <property type="project" value="InterPro"/>
</dbReference>
<accession>A0A7J5ZCV9</accession>
<evidence type="ECO:0000313" key="4">
    <source>
        <dbReference type="EMBL" id="KAF3858188.1"/>
    </source>
</evidence>
<dbReference type="PROSITE" id="PS00134">
    <property type="entry name" value="TRYPSIN_HIS"/>
    <property type="match status" value="1"/>
</dbReference>
<dbReference type="SMART" id="SM00020">
    <property type="entry name" value="Tryp_SPc"/>
    <property type="match status" value="1"/>
</dbReference>
<dbReference type="CDD" id="cd00190">
    <property type="entry name" value="Tryp_SPc"/>
    <property type="match status" value="1"/>
</dbReference>